<reference evidence="1 2" key="1">
    <citation type="journal article" date="2016" name="Nat. Commun.">
        <title>Thousands of microbial genomes shed light on interconnected biogeochemical processes in an aquifer system.</title>
        <authorList>
            <person name="Anantharaman K."/>
            <person name="Brown C.T."/>
            <person name="Hug L.A."/>
            <person name="Sharon I."/>
            <person name="Castelle C.J."/>
            <person name="Probst A.J."/>
            <person name="Thomas B.C."/>
            <person name="Singh A."/>
            <person name="Wilkins M.J."/>
            <person name="Karaoz U."/>
            <person name="Brodie E.L."/>
            <person name="Williams K.H."/>
            <person name="Hubbard S.S."/>
            <person name="Banfield J.F."/>
        </authorList>
    </citation>
    <scope>NUCLEOTIDE SEQUENCE [LARGE SCALE GENOMIC DNA]</scope>
</reference>
<name>A0A1F7UVV5_9BACT</name>
<accession>A0A1F7UVV5</accession>
<comment type="caution">
    <text evidence="1">The sequence shown here is derived from an EMBL/GenBank/DDBJ whole genome shotgun (WGS) entry which is preliminary data.</text>
</comment>
<evidence type="ECO:0000313" key="2">
    <source>
        <dbReference type="Proteomes" id="UP000176846"/>
    </source>
</evidence>
<dbReference type="Gene3D" id="3.40.1350.10">
    <property type="match status" value="1"/>
</dbReference>
<proteinExistence type="predicted"/>
<dbReference type="AlphaFoldDB" id="A0A1F7UVV5"/>
<gene>
    <name evidence="1" type="ORF">A2936_03170</name>
</gene>
<sequence>MNLHRATVKRVTQQLRRIGASVQRQNPTQVGYDLLVNGSIRVAVKAARPTLQHKRVSVDGHSYQYQHIAWCFNFHRHGRFRRDQWYADVIVCVQLKAAGQKPLVIPVQNITGKTLIVLKNRRGYAGRYTQYRDAWHHILRDKRAA</sequence>
<organism evidence="1 2">
    <name type="scientific">Candidatus Uhrbacteria bacterium RIFCSPLOWO2_01_FULL_47_25</name>
    <dbReference type="NCBI Taxonomy" id="1802402"/>
    <lineage>
        <taxon>Bacteria</taxon>
        <taxon>Candidatus Uhriibacteriota</taxon>
    </lineage>
</organism>
<dbReference type="EMBL" id="MGEK01000022">
    <property type="protein sequence ID" value="OGL82432.1"/>
    <property type="molecule type" value="Genomic_DNA"/>
</dbReference>
<evidence type="ECO:0008006" key="3">
    <source>
        <dbReference type="Google" id="ProtNLM"/>
    </source>
</evidence>
<evidence type="ECO:0000313" key="1">
    <source>
        <dbReference type="EMBL" id="OGL82432.1"/>
    </source>
</evidence>
<dbReference type="Proteomes" id="UP000176846">
    <property type="component" value="Unassembled WGS sequence"/>
</dbReference>
<protein>
    <recommendedName>
        <fullName evidence="3">PD(D/E)XK endonuclease domain-containing protein</fullName>
    </recommendedName>
</protein>
<dbReference type="GO" id="GO:0003676">
    <property type="term" value="F:nucleic acid binding"/>
    <property type="evidence" value="ECO:0007669"/>
    <property type="project" value="InterPro"/>
</dbReference>
<dbReference type="InterPro" id="IPR011856">
    <property type="entry name" value="tRNA_endonuc-like_dom_sf"/>
</dbReference>